<organism evidence="3 4">
    <name type="scientific">Fragilariopsis cylindrus CCMP1102</name>
    <dbReference type="NCBI Taxonomy" id="635003"/>
    <lineage>
        <taxon>Eukaryota</taxon>
        <taxon>Sar</taxon>
        <taxon>Stramenopiles</taxon>
        <taxon>Ochrophyta</taxon>
        <taxon>Bacillariophyta</taxon>
        <taxon>Bacillariophyceae</taxon>
        <taxon>Bacillariophycidae</taxon>
        <taxon>Bacillariales</taxon>
        <taxon>Bacillariaceae</taxon>
        <taxon>Fragilariopsis</taxon>
    </lineage>
</organism>
<sequence length="222" mass="23308">MMKFTALLIATMSSVVSGAGHIAAGQDLVNVGWSLPYEGPKTVALKVGDTIIFEWDEGHNVYIHPTMNCELDGAIFVGDTSTTEYTFTDADDGKDIFFSCDIGNGAHCQNGQSLIVTVGGEGLVLDTGDMTTDMEDMKTDMDMADMTSDMEDMKTDMQKDMEDMDHSDMDHSDMDHSDMDHSGSSATGPYGSSASSASSATGPSMIAAAAAAALLVAAVVAV</sequence>
<name>A0A1E7ENB3_9STRA</name>
<evidence type="ECO:0000313" key="3">
    <source>
        <dbReference type="EMBL" id="OEU07430.1"/>
    </source>
</evidence>
<feature type="compositionally biased region" description="Basic and acidic residues" evidence="1">
    <location>
        <begin position="163"/>
        <end position="181"/>
    </location>
</feature>
<feature type="compositionally biased region" description="Low complexity" evidence="1">
    <location>
        <begin position="182"/>
        <end position="199"/>
    </location>
</feature>
<reference evidence="3 4" key="1">
    <citation type="submission" date="2016-09" db="EMBL/GenBank/DDBJ databases">
        <title>Extensive genetic diversity and differential bi-allelic expression allows diatom success in the polar Southern Ocean.</title>
        <authorList>
            <consortium name="DOE Joint Genome Institute"/>
            <person name="Mock T."/>
            <person name="Otillar R.P."/>
            <person name="Strauss J."/>
            <person name="Dupont C."/>
            <person name="Frickenhaus S."/>
            <person name="Maumus F."/>
            <person name="Mcmullan M."/>
            <person name="Sanges R."/>
            <person name="Schmutz J."/>
            <person name="Toseland A."/>
            <person name="Valas R."/>
            <person name="Veluchamy A."/>
            <person name="Ward B.J."/>
            <person name="Allen A."/>
            <person name="Barry K."/>
            <person name="Falciatore A."/>
            <person name="Ferrante M."/>
            <person name="Fortunato A.E."/>
            <person name="Gloeckner G."/>
            <person name="Gruber A."/>
            <person name="Hipkin R."/>
            <person name="Janech M."/>
            <person name="Kroth P."/>
            <person name="Leese F."/>
            <person name="Lindquist E."/>
            <person name="Lyon B.R."/>
            <person name="Martin J."/>
            <person name="Mayer C."/>
            <person name="Parker M."/>
            <person name="Quesneville H."/>
            <person name="Raymond J."/>
            <person name="Uhlig C."/>
            <person name="Valentin K.U."/>
            <person name="Worden A.Z."/>
            <person name="Armbrust E.V."/>
            <person name="Bowler C."/>
            <person name="Green B."/>
            <person name="Moulton V."/>
            <person name="Van Oosterhout C."/>
            <person name="Grigoriev I."/>
        </authorList>
    </citation>
    <scope>NUCLEOTIDE SEQUENCE [LARGE SCALE GENOMIC DNA]</scope>
    <source>
        <strain evidence="3 4">CCMP1102</strain>
    </source>
</reference>
<dbReference type="Proteomes" id="UP000095751">
    <property type="component" value="Unassembled WGS sequence"/>
</dbReference>
<keyword evidence="4" id="KW-1185">Reference proteome</keyword>
<proteinExistence type="predicted"/>
<protein>
    <submittedName>
        <fullName evidence="3">Putative cupredoxin</fullName>
    </submittedName>
</protein>
<feature type="region of interest" description="Disordered" evidence="1">
    <location>
        <begin position="163"/>
        <end position="199"/>
    </location>
</feature>
<feature type="signal peptide" evidence="2">
    <location>
        <begin position="1"/>
        <end position="18"/>
    </location>
</feature>
<accession>A0A1E7ENB3</accession>
<evidence type="ECO:0000256" key="1">
    <source>
        <dbReference type="SAM" id="MobiDB-lite"/>
    </source>
</evidence>
<dbReference type="SUPFAM" id="SSF49503">
    <property type="entry name" value="Cupredoxins"/>
    <property type="match status" value="1"/>
</dbReference>
<dbReference type="AlphaFoldDB" id="A0A1E7ENB3"/>
<evidence type="ECO:0000313" key="4">
    <source>
        <dbReference type="Proteomes" id="UP000095751"/>
    </source>
</evidence>
<evidence type="ECO:0000256" key="2">
    <source>
        <dbReference type="SAM" id="SignalP"/>
    </source>
</evidence>
<dbReference type="InterPro" id="IPR008972">
    <property type="entry name" value="Cupredoxin"/>
</dbReference>
<gene>
    <name evidence="3" type="primary">CupRX_2</name>
    <name evidence="3" type="ORF">FRACYDRAFT_264955</name>
</gene>
<dbReference type="Gene3D" id="2.60.40.420">
    <property type="entry name" value="Cupredoxins - blue copper proteins"/>
    <property type="match status" value="1"/>
</dbReference>
<dbReference type="EMBL" id="KV784386">
    <property type="protein sequence ID" value="OEU07430.1"/>
    <property type="molecule type" value="Genomic_DNA"/>
</dbReference>
<dbReference type="KEGG" id="fcy:FRACYDRAFT_264955"/>
<dbReference type="OrthoDB" id="56220at2759"/>
<feature type="chain" id="PRO_5009192040" evidence="2">
    <location>
        <begin position="19"/>
        <end position="222"/>
    </location>
</feature>
<keyword evidence="2" id="KW-0732">Signal</keyword>
<dbReference type="InParanoid" id="A0A1E7ENB3"/>